<accession>A0A0U9HK75</accession>
<name>A0A0U9HK75_KLENI</name>
<reference evidence="2 3" key="1">
    <citation type="journal article" date="2014" name="Nat. Commun.">
        <title>Klebsormidium flaccidum genome reveals primary factors for plant terrestrial adaptation.</title>
        <authorList>
            <person name="Hori K."/>
            <person name="Maruyama F."/>
            <person name="Fujisawa T."/>
            <person name="Togashi T."/>
            <person name="Yamamoto N."/>
            <person name="Seo M."/>
            <person name="Sato S."/>
            <person name="Yamada T."/>
            <person name="Mori H."/>
            <person name="Tajima N."/>
            <person name="Moriyama T."/>
            <person name="Ikeuchi M."/>
            <person name="Watanabe M."/>
            <person name="Wada H."/>
            <person name="Kobayashi K."/>
            <person name="Saito M."/>
            <person name="Masuda T."/>
            <person name="Sasaki-Sekimoto Y."/>
            <person name="Mashiguchi K."/>
            <person name="Awai K."/>
            <person name="Shimojima M."/>
            <person name="Masuda S."/>
            <person name="Iwai M."/>
            <person name="Nobusawa T."/>
            <person name="Narise T."/>
            <person name="Kondo S."/>
            <person name="Saito H."/>
            <person name="Sato R."/>
            <person name="Murakawa M."/>
            <person name="Ihara Y."/>
            <person name="Oshima-Yamada Y."/>
            <person name="Ohtaka K."/>
            <person name="Satoh M."/>
            <person name="Sonobe K."/>
            <person name="Ishii M."/>
            <person name="Ohtani R."/>
            <person name="Kanamori-Sato M."/>
            <person name="Honoki R."/>
            <person name="Miyazaki D."/>
            <person name="Mochizuki H."/>
            <person name="Umetsu J."/>
            <person name="Higashi K."/>
            <person name="Shibata D."/>
            <person name="Kamiya Y."/>
            <person name="Sato N."/>
            <person name="Nakamura Y."/>
            <person name="Tabata S."/>
            <person name="Ida S."/>
            <person name="Kurokawa K."/>
            <person name="Ohta H."/>
        </authorList>
    </citation>
    <scope>NUCLEOTIDE SEQUENCE [LARGE SCALE GENOMIC DNA]</scope>
    <source>
        <strain evidence="2 3">NIES-2285</strain>
    </source>
</reference>
<dbReference type="Proteomes" id="UP000054558">
    <property type="component" value="Unassembled WGS sequence"/>
</dbReference>
<protein>
    <recommendedName>
        <fullName evidence="1">Glycosyl transferase family 25 domain-containing protein</fullName>
    </recommendedName>
</protein>
<evidence type="ECO:0000313" key="3">
    <source>
        <dbReference type="Proteomes" id="UP000054558"/>
    </source>
</evidence>
<dbReference type="OrthoDB" id="9985088at2759"/>
<keyword evidence="3" id="KW-1185">Reference proteome</keyword>
<evidence type="ECO:0000313" key="2">
    <source>
        <dbReference type="EMBL" id="GAQ85820.1"/>
    </source>
</evidence>
<dbReference type="Pfam" id="PF01755">
    <property type="entry name" value="Glyco_transf_25"/>
    <property type="match status" value="1"/>
</dbReference>
<evidence type="ECO:0000259" key="1">
    <source>
        <dbReference type="Pfam" id="PF01755"/>
    </source>
</evidence>
<feature type="domain" description="Glycosyl transferase family 25" evidence="1">
    <location>
        <begin position="87"/>
        <end position="179"/>
    </location>
</feature>
<dbReference type="InterPro" id="IPR002654">
    <property type="entry name" value="Glyco_trans_25"/>
</dbReference>
<dbReference type="EMBL" id="DF237205">
    <property type="protein sequence ID" value="GAQ85820.1"/>
    <property type="molecule type" value="Genomic_DNA"/>
</dbReference>
<proteinExistence type="predicted"/>
<sequence length="297" mass="33255">MLDPPLASQTSAVSIPSSAHCYNNPTLTTERWMMEHGYGPYFRKELPKELRECLPEDAVVSPEQFLKRLSVFILTLTGQGRWEGLAQNCRLHGFNAVAWTAVNGSEVFQDANKTDLGAKKLKPGELGVLASMRELFLHAQELRLPAILVLEDDALLHKQFGERLKELLSTSARCSNFLRRGGSGGVLLLGATEWSLDAWNWIQDDVSTRVYDATGARCYNANLLTYGAFATIYHQDTYETSVTIVRVAYPYLAVADVSHASSVDPERSQDVLDRSLRHEWNLSLYHDPVTMHNIVSI</sequence>
<gene>
    <name evidence="2" type="ORF">KFL_002560055</name>
</gene>
<dbReference type="AlphaFoldDB" id="A0A0U9HK75"/>
<organism evidence="2 3">
    <name type="scientific">Klebsormidium nitens</name>
    <name type="common">Green alga</name>
    <name type="synonym">Ulothrix nitens</name>
    <dbReference type="NCBI Taxonomy" id="105231"/>
    <lineage>
        <taxon>Eukaryota</taxon>
        <taxon>Viridiplantae</taxon>
        <taxon>Streptophyta</taxon>
        <taxon>Klebsormidiophyceae</taxon>
        <taxon>Klebsormidiales</taxon>
        <taxon>Klebsormidiaceae</taxon>
        <taxon>Klebsormidium</taxon>
    </lineage>
</organism>